<dbReference type="InterPro" id="IPR001173">
    <property type="entry name" value="Glyco_trans_2-like"/>
</dbReference>
<evidence type="ECO:0000256" key="4">
    <source>
        <dbReference type="SAM" id="Phobius"/>
    </source>
</evidence>
<keyword evidence="4" id="KW-0812">Transmembrane</keyword>
<keyword evidence="3" id="KW-0808">Transferase</keyword>
<dbReference type="AlphaFoldDB" id="A0A9D2IEY9"/>
<feature type="transmembrane region" description="Helical" evidence="4">
    <location>
        <begin position="137"/>
        <end position="161"/>
    </location>
</feature>
<feature type="transmembrane region" description="Helical" evidence="4">
    <location>
        <begin position="168"/>
        <end position="189"/>
    </location>
</feature>
<comment type="caution">
    <text evidence="6">The sequence shown here is derived from an EMBL/GenBank/DDBJ whole genome shotgun (WGS) entry which is preliminary data.</text>
</comment>
<keyword evidence="2" id="KW-0328">Glycosyltransferase</keyword>
<dbReference type="PANTHER" id="PTHR43630:SF1">
    <property type="entry name" value="POLY-BETA-1,6-N-ACETYL-D-GLUCOSAMINE SYNTHASE"/>
    <property type="match status" value="1"/>
</dbReference>
<protein>
    <submittedName>
        <fullName evidence="6">Glycosyltransferase family 2 protein</fullName>
    </submittedName>
</protein>
<proteinExistence type="inferred from homology"/>
<dbReference type="PANTHER" id="PTHR43630">
    <property type="entry name" value="POLY-BETA-1,6-N-ACETYL-D-GLUCOSAMINE SYNTHASE"/>
    <property type="match status" value="1"/>
</dbReference>
<reference evidence="6" key="2">
    <citation type="submission" date="2021-04" db="EMBL/GenBank/DDBJ databases">
        <authorList>
            <person name="Gilroy R."/>
        </authorList>
    </citation>
    <scope>NUCLEOTIDE SEQUENCE</scope>
    <source>
        <strain evidence="6">CHK192-9172</strain>
    </source>
</reference>
<dbReference type="InterPro" id="IPR029044">
    <property type="entry name" value="Nucleotide-diphossugar_trans"/>
</dbReference>
<dbReference type="Gene3D" id="3.90.550.10">
    <property type="entry name" value="Spore Coat Polysaccharide Biosynthesis Protein SpsA, Chain A"/>
    <property type="match status" value="1"/>
</dbReference>
<gene>
    <name evidence="6" type="ORF">IAA08_01445</name>
</gene>
<feature type="domain" description="Glycosyltransferase 2-like" evidence="5">
    <location>
        <begin position="7"/>
        <end position="178"/>
    </location>
</feature>
<reference evidence="6" key="1">
    <citation type="journal article" date="2021" name="PeerJ">
        <title>Extensive microbial diversity within the chicken gut microbiome revealed by metagenomics and culture.</title>
        <authorList>
            <person name="Gilroy R."/>
            <person name="Ravi A."/>
            <person name="Getino M."/>
            <person name="Pursley I."/>
            <person name="Horton D.L."/>
            <person name="Alikhan N.F."/>
            <person name="Baker D."/>
            <person name="Gharbi K."/>
            <person name="Hall N."/>
            <person name="Watson M."/>
            <person name="Adriaenssens E.M."/>
            <person name="Foster-Nyarko E."/>
            <person name="Jarju S."/>
            <person name="Secka A."/>
            <person name="Antonio M."/>
            <person name="Oren A."/>
            <person name="Chaudhuri R.R."/>
            <person name="La Ragione R."/>
            <person name="Hildebrand F."/>
            <person name="Pallen M.J."/>
        </authorList>
    </citation>
    <scope>NUCLEOTIDE SEQUENCE</scope>
    <source>
        <strain evidence="6">CHK192-9172</strain>
    </source>
</reference>
<dbReference type="EMBL" id="DXCH01000039">
    <property type="protein sequence ID" value="HIZ06582.1"/>
    <property type="molecule type" value="Genomic_DNA"/>
</dbReference>
<keyword evidence="4" id="KW-0472">Membrane</keyword>
<accession>A0A9D2IEY9</accession>
<dbReference type="Proteomes" id="UP000824024">
    <property type="component" value="Unassembled WGS sequence"/>
</dbReference>
<dbReference type="GO" id="GO:0016757">
    <property type="term" value="F:glycosyltransferase activity"/>
    <property type="evidence" value="ECO:0007669"/>
    <property type="project" value="UniProtKB-KW"/>
</dbReference>
<dbReference type="SUPFAM" id="SSF53448">
    <property type="entry name" value="Nucleotide-diphospho-sugar transferases"/>
    <property type="match status" value="1"/>
</dbReference>
<dbReference type="Pfam" id="PF13632">
    <property type="entry name" value="Glyco_trans_2_3"/>
    <property type="match status" value="1"/>
</dbReference>
<organism evidence="6 7">
    <name type="scientific">Candidatus Eubacterium avistercoris</name>
    <dbReference type="NCBI Taxonomy" id="2838567"/>
    <lineage>
        <taxon>Bacteria</taxon>
        <taxon>Bacillati</taxon>
        <taxon>Bacillota</taxon>
        <taxon>Clostridia</taxon>
        <taxon>Eubacteriales</taxon>
        <taxon>Eubacteriaceae</taxon>
        <taxon>Eubacterium</taxon>
    </lineage>
</organism>
<keyword evidence="4" id="KW-1133">Transmembrane helix</keyword>
<sequence length="279" mass="32513">TKNFGTNWLTSGYGLWFMHEAQWLNRARMLLHTSCAVSGTGFFFSREILEELGGWKFFLLTEDIEFTIYQMLKGERIGYCKDAVFYDEQPDKFIPSWNQRARWVKGYQQVFRAYGGQIAKAIFKKRNFSCFDMTMSIWPAFFLTAFSLVTDAVLIIAGLALDRDIDFVLYNTVMNVVRTYIMAALLGLYTLITEWKNIYAGTGKKLLSIVTFPIFMFTFIPIAFVALVKKVEWKPIEHHCAVHVDHFRETPEESGKTRIRSPKGTIRRERAYENFTGRR</sequence>
<evidence type="ECO:0000256" key="1">
    <source>
        <dbReference type="ARBA" id="ARBA00006739"/>
    </source>
</evidence>
<feature type="transmembrane region" description="Helical" evidence="4">
    <location>
        <begin position="209"/>
        <end position="228"/>
    </location>
</feature>
<feature type="non-terminal residue" evidence="6">
    <location>
        <position position="1"/>
    </location>
</feature>
<evidence type="ECO:0000313" key="6">
    <source>
        <dbReference type="EMBL" id="HIZ06582.1"/>
    </source>
</evidence>
<evidence type="ECO:0000313" key="7">
    <source>
        <dbReference type="Proteomes" id="UP000824024"/>
    </source>
</evidence>
<evidence type="ECO:0000256" key="3">
    <source>
        <dbReference type="ARBA" id="ARBA00022679"/>
    </source>
</evidence>
<evidence type="ECO:0000259" key="5">
    <source>
        <dbReference type="Pfam" id="PF13632"/>
    </source>
</evidence>
<comment type="similarity">
    <text evidence="1">Belongs to the glycosyltransferase 2 family.</text>
</comment>
<evidence type="ECO:0000256" key="2">
    <source>
        <dbReference type="ARBA" id="ARBA00022676"/>
    </source>
</evidence>
<name>A0A9D2IEY9_9FIRM</name>